<evidence type="ECO:0000256" key="1">
    <source>
        <dbReference type="ARBA" id="ARBA00022448"/>
    </source>
</evidence>
<gene>
    <name evidence="10" type="ORF">BKK80_15270</name>
</gene>
<dbReference type="InterPro" id="IPR008995">
    <property type="entry name" value="Mo/tungstate-bd_C_term_dom"/>
</dbReference>
<dbReference type="InterPro" id="IPR047641">
    <property type="entry name" value="ABC_transpr_MalK/UgpC-like"/>
</dbReference>
<organism evidence="10 11">
    <name type="scientific">Cupriavidus malaysiensis</name>
    <dbReference type="NCBI Taxonomy" id="367825"/>
    <lineage>
        <taxon>Bacteria</taxon>
        <taxon>Pseudomonadati</taxon>
        <taxon>Pseudomonadota</taxon>
        <taxon>Betaproteobacteria</taxon>
        <taxon>Burkholderiales</taxon>
        <taxon>Burkholderiaceae</taxon>
        <taxon>Cupriavidus</taxon>
    </lineage>
</organism>
<keyword evidence="4" id="KW-0547">Nucleotide-binding</keyword>
<dbReference type="Gene3D" id="2.40.50.140">
    <property type="entry name" value="Nucleic acid-binding proteins"/>
    <property type="match status" value="1"/>
</dbReference>
<dbReference type="Proteomes" id="UP000177515">
    <property type="component" value="Chromosome 1"/>
</dbReference>
<keyword evidence="6" id="KW-1278">Translocase</keyword>
<dbReference type="SUPFAM" id="SSF52540">
    <property type="entry name" value="P-loop containing nucleoside triphosphate hydrolases"/>
    <property type="match status" value="1"/>
</dbReference>
<keyword evidence="7 8" id="KW-0472">Membrane</keyword>
<dbReference type="PANTHER" id="PTHR43875">
    <property type="entry name" value="MALTODEXTRIN IMPORT ATP-BINDING PROTEIN MSMX"/>
    <property type="match status" value="1"/>
</dbReference>
<dbReference type="Pfam" id="PF00005">
    <property type="entry name" value="ABC_tran"/>
    <property type="match status" value="1"/>
</dbReference>
<dbReference type="RefSeq" id="WP_071014155.1">
    <property type="nucleotide sequence ID" value="NZ_CP017754.1"/>
</dbReference>
<evidence type="ECO:0000256" key="2">
    <source>
        <dbReference type="ARBA" id="ARBA00022475"/>
    </source>
</evidence>
<dbReference type="InterPro" id="IPR012340">
    <property type="entry name" value="NA-bd_OB-fold"/>
</dbReference>
<keyword evidence="11" id="KW-1185">Reference proteome</keyword>
<keyword evidence="1" id="KW-0813">Transport</keyword>
<dbReference type="InterPro" id="IPR015853">
    <property type="entry name" value="ABC_transpr_FbpC"/>
</dbReference>
<dbReference type="CDD" id="cd03259">
    <property type="entry name" value="ABC_Carb_Solutes_like"/>
    <property type="match status" value="1"/>
</dbReference>
<evidence type="ECO:0000256" key="3">
    <source>
        <dbReference type="ARBA" id="ARBA00022519"/>
    </source>
</evidence>
<keyword evidence="2" id="KW-1003">Cell membrane</keyword>
<dbReference type="Pfam" id="PF17850">
    <property type="entry name" value="CysA_C_terminal"/>
    <property type="match status" value="1"/>
</dbReference>
<sequence length="371" mass="39253">MQLRLEGIAQQAGSQAYLYPMTIAPVAGAVTILLGATQAGKTSLMRVMAGLDRPSAGKVLVDGVDVTGVPVRQRNVSMVYQQFINYPSMRVFDNIASPLRLRGGADIAARVRSLAQRLHIDHLLERFPSELSGGQQQRVALARALAKDAPLMLLDEPLVNLDYKLREELREELSQLFAHGDATVIYATTEPTEALLLGGHTAVLDAGELLQYGPTPEVFHYPDSLRVARAFSDPPMNLLPGELHGGRVALGGDIVLPLPDAMAHGGPVTVGVRAGALRLEAGPGAVRVPGRVALAELSGSDTFVHVDTAVGNLVAQFPGVVDLELGAQLALHVDPDQVYLFDTAGRRIHAPRRPGGRPAPLAAAVAAAGGY</sequence>
<keyword evidence="3" id="KW-0997">Cell inner membrane</keyword>
<name>A0ABM6F655_9BURK</name>
<dbReference type="SUPFAM" id="SSF50331">
    <property type="entry name" value="MOP-like"/>
    <property type="match status" value="1"/>
</dbReference>
<dbReference type="InterPro" id="IPR041193">
    <property type="entry name" value="CysA_C"/>
</dbReference>
<dbReference type="PANTHER" id="PTHR43875:SF15">
    <property type="entry name" value="TREHALOSE IMPORT ATP-BINDING PROTEIN SUGC"/>
    <property type="match status" value="1"/>
</dbReference>
<dbReference type="Gene3D" id="2.40.50.100">
    <property type="match status" value="1"/>
</dbReference>
<dbReference type="SMART" id="SM00382">
    <property type="entry name" value="AAA"/>
    <property type="match status" value="1"/>
</dbReference>
<evidence type="ECO:0000256" key="5">
    <source>
        <dbReference type="ARBA" id="ARBA00022840"/>
    </source>
</evidence>
<dbReference type="PROSITE" id="PS50893">
    <property type="entry name" value="ABC_TRANSPORTER_2"/>
    <property type="match status" value="1"/>
</dbReference>
<evidence type="ECO:0000256" key="6">
    <source>
        <dbReference type="ARBA" id="ARBA00022967"/>
    </source>
</evidence>
<evidence type="ECO:0000313" key="11">
    <source>
        <dbReference type="Proteomes" id="UP000177515"/>
    </source>
</evidence>
<dbReference type="Gene3D" id="3.40.50.300">
    <property type="entry name" value="P-loop containing nucleotide triphosphate hydrolases"/>
    <property type="match status" value="1"/>
</dbReference>
<evidence type="ECO:0000256" key="8">
    <source>
        <dbReference type="SAM" id="Phobius"/>
    </source>
</evidence>
<accession>A0ABM6F655</accession>
<keyword evidence="8" id="KW-1133">Transmembrane helix</keyword>
<evidence type="ECO:0000259" key="9">
    <source>
        <dbReference type="PROSITE" id="PS50893"/>
    </source>
</evidence>
<dbReference type="InterPro" id="IPR003593">
    <property type="entry name" value="AAA+_ATPase"/>
</dbReference>
<dbReference type="InterPro" id="IPR017871">
    <property type="entry name" value="ABC_transporter-like_CS"/>
</dbReference>
<evidence type="ECO:0000256" key="7">
    <source>
        <dbReference type="ARBA" id="ARBA00023136"/>
    </source>
</evidence>
<evidence type="ECO:0000256" key="4">
    <source>
        <dbReference type="ARBA" id="ARBA00022741"/>
    </source>
</evidence>
<feature type="domain" description="ABC transporter" evidence="9">
    <location>
        <begin position="3"/>
        <end position="231"/>
    </location>
</feature>
<dbReference type="EMBL" id="CP017754">
    <property type="protein sequence ID" value="AOZ07033.1"/>
    <property type="molecule type" value="Genomic_DNA"/>
</dbReference>
<proteinExistence type="predicted"/>
<protein>
    <submittedName>
        <fullName evidence="10">ABC transporter</fullName>
    </submittedName>
</protein>
<dbReference type="PROSITE" id="PS00211">
    <property type="entry name" value="ABC_TRANSPORTER_1"/>
    <property type="match status" value="1"/>
</dbReference>
<dbReference type="InterPro" id="IPR027417">
    <property type="entry name" value="P-loop_NTPase"/>
</dbReference>
<reference evidence="10 11" key="1">
    <citation type="submission" date="2016-10" db="EMBL/GenBank/DDBJ databases">
        <title>Complete genome sequences of three Cupriavidus strains isolated from various Malaysian environments.</title>
        <authorList>
            <person name="Abdullah A.A.-A."/>
            <person name="Shafie N.A.H."/>
            <person name="Lau N.S."/>
        </authorList>
    </citation>
    <scope>NUCLEOTIDE SEQUENCE [LARGE SCALE GENOMIC DNA]</scope>
    <source>
        <strain evidence="10 11">USMAA1020</strain>
    </source>
</reference>
<evidence type="ECO:0000313" key="10">
    <source>
        <dbReference type="EMBL" id="AOZ07033.1"/>
    </source>
</evidence>
<feature type="transmembrane region" description="Helical" evidence="8">
    <location>
        <begin position="16"/>
        <end position="36"/>
    </location>
</feature>
<keyword evidence="8" id="KW-0812">Transmembrane</keyword>
<keyword evidence="5" id="KW-0067">ATP-binding</keyword>
<dbReference type="InterPro" id="IPR003439">
    <property type="entry name" value="ABC_transporter-like_ATP-bd"/>
</dbReference>